<dbReference type="EMBL" id="DTCK01000014">
    <property type="protein sequence ID" value="HGQ35589.1"/>
    <property type="molecule type" value="Genomic_DNA"/>
</dbReference>
<accession>A0A7C4JJ52</accession>
<dbReference type="EMBL" id="DTBD01000024">
    <property type="protein sequence ID" value="HGQ64257.1"/>
    <property type="molecule type" value="Genomic_DNA"/>
</dbReference>
<gene>
    <name evidence="2" type="ORF">ENU08_03340</name>
    <name evidence="1" type="ORF">ENU41_02795</name>
</gene>
<reference evidence="2" key="1">
    <citation type="journal article" date="2020" name="mSystems">
        <title>Genome- and Community-Level Interaction Insights into Carbon Utilization and Element Cycling Functions of Hydrothermarchaeota in Hydrothermal Sediment.</title>
        <authorList>
            <person name="Zhou Z."/>
            <person name="Liu Y."/>
            <person name="Xu W."/>
            <person name="Pan J."/>
            <person name="Luo Z.H."/>
            <person name="Li M."/>
        </authorList>
    </citation>
    <scope>NUCLEOTIDE SEQUENCE [LARGE SCALE GENOMIC DNA]</scope>
    <source>
        <strain evidence="2">SpSt-637</strain>
        <strain evidence="1">SpSt-667</strain>
    </source>
</reference>
<comment type="caution">
    <text evidence="2">The sequence shown here is derived from an EMBL/GenBank/DDBJ whole genome shotgun (WGS) entry which is preliminary data.</text>
</comment>
<dbReference type="AlphaFoldDB" id="A0A7C4JJ52"/>
<name>A0A7C4JJ52_9CREN</name>
<evidence type="ECO:0000313" key="2">
    <source>
        <dbReference type="EMBL" id="HGQ64257.1"/>
    </source>
</evidence>
<evidence type="ECO:0000313" key="1">
    <source>
        <dbReference type="EMBL" id="HGQ35589.1"/>
    </source>
</evidence>
<organism evidence="2">
    <name type="scientific">Ignisphaera aggregans</name>
    <dbReference type="NCBI Taxonomy" id="334771"/>
    <lineage>
        <taxon>Archaea</taxon>
        <taxon>Thermoproteota</taxon>
        <taxon>Thermoprotei</taxon>
        <taxon>Desulfurococcales</taxon>
        <taxon>Desulfurococcaceae</taxon>
        <taxon>Ignisphaera</taxon>
    </lineage>
</organism>
<sequence length="108" mass="11955">MATGWEPKWVKKKIRMGEGIEVETCLDITTGLIVCPLCVDVSKLCPSASEANAGVLNSGATLFFTAGDLFHHMKAHVKVGEWKVYEIGEEEEEEVKVGEEEIEDEEEV</sequence>
<proteinExistence type="predicted"/>
<protein>
    <submittedName>
        <fullName evidence="2">Uncharacterized protein</fullName>
    </submittedName>
</protein>